<dbReference type="InterPro" id="IPR043502">
    <property type="entry name" value="DNA/RNA_pol_sf"/>
</dbReference>
<keyword evidence="2" id="KW-1185">Reference proteome</keyword>
<accession>A0A498NVD9</accession>
<evidence type="ECO:0000313" key="1">
    <source>
        <dbReference type="EMBL" id="RXN36142.1"/>
    </source>
</evidence>
<dbReference type="Gene3D" id="3.30.70.270">
    <property type="match status" value="2"/>
</dbReference>
<dbReference type="EMBL" id="QBIY01009072">
    <property type="protein sequence ID" value="RXN36142.1"/>
    <property type="molecule type" value="Genomic_DNA"/>
</dbReference>
<dbReference type="PANTHER" id="PTHR37984">
    <property type="entry name" value="PROTEIN CBG26694"/>
    <property type="match status" value="1"/>
</dbReference>
<dbReference type="STRING" id="84645.A0A498NVD9"/>
<comment type="caution">
    <text evidence="1">The sequence shown here is derived from an EMBL/GenBank/DDBJ whole genome shotgun (WGS) entry which is preliminary data.</text>
</comment>
<dbReference type="AlphaFoldDB" id="A0A498NVD9"/>
<dbReference type="InterPro" id="IPR043128">
    <property type="entry name" value="Rev_trsase/Diguanyl_cyclase"/>
</dbReference>
<reference evidence="1 2" key="1">
    <citation type="submission" date="2018-03" db="EMBL/GenBank/DDBJ databases">
        <title>Draft genome sequence of Rohu Carp (Labeo rohita).</title>
        <authorList>
            <person name="Das P."/>
            <person name="Kushwaha B."/>
            <person name="Joshi C.G."/>
            <person name="Kumar D."/>
            <person name="Nagpure N.S."/>
            <person name="Sahoo L."/>
            <person name="Das S.P."/>
            <person name="Bit A."/>
            <person name="Patnaik S."/>
            <person name="Meher P.K."/>
            <person name="Jayasankar P."/>
            <person name="Koringa P.G."/>
            <person name="Patel N.V."/>
            <person name="Hinsu A.T."/>
            <person name="Kumar R."/>
            <person name="Pandey M."/>
            <person name="Agarwal S."/>
            <person name="Srivastava S."/>
            <person name="Singh M."/>
            <person name="Iquebal M.A."/>
            <person name="Jaiswal S."/>
            <person name="Angadi U.B."/>
            <person name="Kumar N."/>
            <person name="Raza M."/>
            <person name="Shah T.M."/>
            <person name="Rai A."/>
            <person name="Jena J.K."/>
        </authorList>
    </citation>
    <scope>NUCLEOTIDE SEQUENCE [LARGE SCALE GENOMIC DNA]</scope>
    <source>
        <strain evidence="1">DASCIFA01</strain>
        <tissue evidence="1">Testis</tissue>
    </source>
</reference>
<proteinExistence type="predicted"/>
<name>A0A498NVD9_LABRO</name>
<dbReference type="InterPro" id="IPR050951">
    <property type="entry name" value="Retrovirus_Pol_polyprotein"/>
</dbReference>
<protein>
    <submittedName>
        <fullName evidence="1">Uncharacterized protein</fullName>
    </submittedName>
</protein>
<dbReference type="PANTHER" id="PTHR37984:SF7">
    <property type="entry name" value="INTEGRASE CATALYTIC DOMAIN-CONTAINING PROTEIN"/>
    <property type="match status" value="1"/>
</dbReference>
<dbReference type="Proteomes" id="UP000290572">
    <property type="component" value="Unassembled WGS sequence"/>
</dbReference>
<dbReference type="SUPFAM" id="SSF56672">
    <property type="entry name" value="DNA/RNA polymerases"/>
    <property type="match status" value="1"/>
</dbReference>
<gene>
    <name evidence="1" type="ORF">ROHU_003203</name>
</gene>
<evidence type="ECO:0000313" key="2">
    <source>
        <dbReference type="Proteomes" id="UP000290572"/>
    </source>
</evidence>
<organism evidence="1 2">
    <name type="scientific">Labeo rohita</name>
    <name type="common">Indian major carp</name>
    <name type="synonym">Cyprinus rohita</name>
    <dbReference type="NCBI Taxonomy" id="84645"/>
    <lineage>
        <taxon>Eukaryota</taxon>
        <taxon>Metazoa</taxon>
        <taxon>Chordata</taxon>
        <taxon>Craniata</taxon>
        <taxon>Vertebrata</taxon>
        <taxon>Euteleostomi</taxon>
        <taxon>Actinopterygii</taxon>
        <taxon>Neopterygii</taxon>
        <taxon>Teleostei</taxon>
        <taxon>Ostariophysi</taxon>
        <taxon>Cypriniformes</taxon>
        <taxon>Cyprinidae</taxon>
        <taxon>Labeoninae</taxon>
        <taxon>Labeonini</taxon>
        <taxon>Labeo</taxon>
    </lineage>
</organism>
<sequence>MDQILEGLDGEISIADDVAVCGVEEEDHDRNLISLMEGATETGLVFNSEICIIKQQSILFFGMTDKGIRPDPAKVQDIQKMPAPQSKDDLHRFMGMMNYLSPYIPKFADKAHNLRGLLRNDSQWMWDTD</sequence>